<dbReference type="InterPro" id="IPR032710">
    <property type="entry name" value="NTF2-like_dom_sf"/>
</dbReference>
<feature type="region of interest" description="Disordered" evidence="1">
    <location>
        <begin position="1"/>
        <end position="21"/>
    </location>
</feature>
<dbReference type="PANTHER" id="PTHR33747:SF1">
    <property type="entry name" value="ADENYLATE CYCLASE-ASSOCIATED CAP C-TERMINAL DOMAIN-CONTAINING PROTEIN"/>
    <property type="match status" value="1"/>
</dbReference>
<name>A0ABT0XAT5_9ACTN</name>
<comment type="caution">
    <text evidence="3">The sequence shown here is derived from an EMBL/GenBank/DDBJ whole genome shotgun (WGS) entry which is preliminary data.</text>
</comment>
<evidence type="ECO:0000259" key="2">
    <source>
        <dbReference type="Pfam" id="PF17775"/>
    </source>
</evidence>
<dbReference type="Gene3D" id="3.10.450.50">
    <property type="match status" value="1"/>
</dbReference>
<accession>A0ABT0XAT5</accession>
<evidence type="ECO:0000256" key="1">
    <source>
        <dbReference type="SAM" id="MobiDB-lite"/>
    </source>
</evidence>
<dbReference type="RefSeq" id="WP_251417650.1">
    <property type="nucleotide sequence ID" value="NZ_JAMQGM010000045.1"/>
</dbReference>
<keyword evidence="4" id="KW-1185">Reference proteome</keyword>
<protein>
    <submittedName>
        <fullName evidence="3">YchJ family metal-binding protein</fullName>
    </submittedName>
</protein>
<dbReference type="EMBL" id="JAMQGM010000045">
    <property type="protein sequence ID" value="MCM2579628.1"/>
    <property type="molecule type" value="Genomic_DNA"/>
</dbReference>
<dbReference type="InterPro" id="IPR048469">
    <property type="entry name" value="YchJ-like_M"/>
</dbReference>
<proteinExistence type="predicted"/>
<dbReference type="Proteomes" id="UP001167160">
    <property type="component" value="Unassembled WGS sequence"/>
</dbReference>
<reference evidence="3" key="1">
    <citation type="journal article" date="2023" name="Int. J. Syst. Evol. Microbiol.">
        <title>Streptomyces meridianus sp. nov. isolated from brackish water of the Tagus estuary in Alcochete, Portugal.</title>
        <authorList>
            <person name="Santos J.D.N."/>
            <person name="Klimek D."/>
            <person name="Calusinska M."/>
            <person name="Lobo Da Cunha A."/>
            <person name="Catita J."/>
            <person name="Goncalves H."/>
            <person name="Gonzalez I."/>
            <person name="Reyes F."/>
            <person name="Lage O.M."/>
        </authorList>
    </citation>
    <scope>NUCLEOTIDE SEQUENCE</scope>
    <source>
        <strain evidence="3">MTZ3.1</strain>
    </source>
</reference>
<dbReference type="Pfam" id="PF17775">
    <property type="entry name" value="YchJ_M-like"/>
    <property type="match status" value="1"/>
</dbReference>
<feature type="domain" description="YchJ-like middle NTF2-like" evidence="2">
    <location>
        <begin position="49"/>
        <end position="143"/>
    </location>
</feature>
<dbReference type="SUPFAM" id="SSF54427">
    <property type="entry name" value="NTF2-like"/>
    <property type="match status" value="1"/>
</dbReference>
<evidence type="ECO:0000313" key="3">
    <source>
        <dbReference type="EMBL" id="MCM2579628.1"/>
    </source>
</evidence>
<sequence>MSRRPPRPQQPAEAAAAPVSDGDPCPCGLPASYAACCGALHRGTARAADPEQLMRSRFSAFAVRNDAYLLRSWHSTTRPPRIEFDPELRWERLEILATTGGGVFHTEGTVEFRAYCVDRGRAGHLHERSRFVREDGAWVYRDGEATG</sequence>
<organism evidence="3 4">
    <name type="scientific">Streptomyces meridianus</name>
    <dbReference type="NCBI Taxonomy" id="2938945"/>
    <lineage>
        <taxon>Bacteria</taxon>
        <taxon>Bacillati</taxon>
        <taxon>Actinomycetota</taxon>
        <taxon>Actinomycetes</taxon>
        <taxon>Kitasatosporales</taxon>
        <taxon>Streptomycetaceae</taxon>
        <taxon>Streptomyces</taxon>
    </lineage>
</organism>
<gene>
    <name evidence="3" type="ORF">M1E25_20125</name>
</gene>
<dbReference type="PANTHER" id="PTHR33747">
    <property type="entry name" value="UPF0225 PROTEIN SCO1677"/>
    <property type="match status" value="1"/>
</dbReference>
<evidence type="ECO:0000313" key="4">
    <source>
        <dbReference type="Proteomes" id="UP001167160"/>
    </source>
</evidence>